<gene>
    <name evidence="2" type="ORF">RHSIM_Rhsim13G0122300</name>
</gene>
<name>A0A834FXX7_RHOSS</name>
<accession>A0A834FXX7</accession>
<keyword evidence="1" id="KW-0067">ATP-binding</keyword>
<evidence type="ECO:0000313" key="2">
    <source>
        <dbReference type="EMBL" id="KAF7120139.1"/>
    </source>
</evidence>
<comment type="caution">
    <text evidence="2">The sequence shown here is derived from an EMBL/GenBank/DDBJ whole genome shotgun (WGS) entry which is preliminary data.</text>
</comment>
<evidence type="ECO:0000313" key="3">
    <source>
        <dbReference type="Proteomes" id="UP000626092"/>
    </source>
</evidence>
<dbReference type="SUPFAM" id="SSF56112">
    <property type="entry name" value="Protein kinase-like (PK-like)"/>
    <property type="match status" value="1"/>
</dbReference>
<evidence type="ECO:0000256" key="1">
    <source>
        <dbReference type="PROSITE-ProRule" id="PRU10141"/>
    </source>
</evidence>
<protein>
    <recommendedName>
        <fullName evidence="4">Protein kinase domain-containing protein</fullName>
    </recommendedName>
</protein>
<dbReference type="InterPro" id="IPR011009">
    <property type="entry name" value="Kinase-like_dom_sf"/>
</dbReference>
<organism evidence="2 3">
    <name type="scientific">Rhododendron simsii</name>
    <name type="common">Sims's rhododendron</name>
    <dbReference type="NCBI Taxonomy" id="118357"/>
    <lineage>
        <taxon>Eukaryota</taxon>
        <taxon>Viridiplantae</taxon>
        <taxon>Streptophyta</taxon>
        <taxon>Embryophyta</taxon>
        <taxon>Tracheophyta</taxon>
        <taxon>Spermatophyta</taxon>
        <taxon>Magnoliopsida</taxon>
        <taxon>eudicotyledons</taxon>
        <taxon>Gunneridae</taxon>
        <taxon>Pentapetalae</taxon>
        <taxon>asterids</taxon>
        <taxon>Ericales</taxon>
        <taxon>Ericaceae</taxon>
        <taxon>Ericoideae</taxon>
        <taxon>Rhodoreae</taxon>
        <taxon>Rhododendron</taxon>
    </lineage>
</organism>
<dbReference type="EMBL" id="WJXA01000013">
    <property type="protein sequence ID" value="KAF7120139.1"/>
    <property type="molecule type" value="Genomic_DNA"/>
</dbReference>
<dbReference type="GO" id="GO:0005524">
    <property type="term" value="F:ATP binding"/>
    <property type="evidence" value="ECO:0007669"/>
    <property type="project" value="UniProtKB-UniRule"/>
</dbReference>
<dbReference type="AlphaFoldDB" id="A0A834FXX7"/>
<feature type="binding site" evidence="1">
    <location>
        <position position="135"/>
    </location>
    <ligand>
        <name>ATP</name>
        <dbReference type="ChEBI" id="CHEBI:30616"/>
    </ligand>
</feature>
<evidence type="ECO:0008006" key="4">
    <source>
        <dbReference type="Google" id="ProtNLM"/>
    </source>
</evidence>
<proteinExistence type="predicted"/>
<reference evidence="2" key="1">
    <citation type="submission" date="2019-11" db="EMBL/GenBank/DDBJ databases">
        <authorList>
            <person name="Liu Y."/>
            <person name="Hou J."/>
            <person name="Li T.-Q."/>
            <person name="Guan C.-H."/>
            <person name="Wu X."/>
            <person name="Wu H.-Z."/>
            <person name="Ling F."/>
            <person name="Zhang R."/>
            <person name="Shi X.-G."/>
            <person name="Ren J.-P."/>
            <person name="Chen E.-F."/>
            <person name="Sun J.-M."/>
        </authorList>
    </citation>
    <scope>NUCLEOTIDE SEQUENCE</scope>
    <source>
        <strain evidence="2">Adult_tree_wgs_1</strain>
        <tissue evidence="2">Leaves</tissue>
    </source>
</reference>
<keyword evidence="3" id="KW-1185">Reference proteome</keyword>
<dbReference type="PROSITE" id="PS00107">
    <property type="entry name" value="PROTEIN_KINASE_ATP"/>
    <property type="match status" value="1"/>
</dbReference>
<keyword evidence="1" id="KW-0547">Nucleotide-binding</keyword>
<dbReference type="Gene3D" id="3.30.200.20">
    <property type="entry name" value="Phosphorylase Kinase, domain 1"/>
    <property type="match status" value="1"/>
</dbReference>
<sequence length="218" mass="24421">MVLTKEEDEKPKKGIALQANKDEESEEMARLGLLVIVSSLYSSALLPFQECSVFQDLLCVWWEEIAEMFEKKRYMRIIVPLENYKYGDVIVSKITGKIDGVKDLWRVGVYAQVGQGGYGKVYRGTLADGTVVAIKHAQEGYGLEAAIKDLLPFVEHRHHLETTAHVLLNYSGESLVVVPFSLQIGAYGERIARFLGEVLGFEFMKKGQMPDGANLLAY</sequence>
<dbReference type="InterPro" id="IPR017441">
    <property type="entry name" value="Protein_kinase_ATP_BS"/>
</dbReference>
<dbReference type="Proteomes" id="UP000626092">
    <property type="component" value="Unassembled WGS sequence"/>
</dbReference>